<proteinExistence type="predicted"/>
<dbReference type="EMBL" id="WUEY01000004">
    <property type="protein sequence ID" value="NEI70132.1"/>
    <property type="molecule type" value="Genomic_DNA"/>
</dbReference>
<evidence type="ECO:0000313" key="1">
    <source>
        <dbReference type="EMBL" id="NEI70132.1"/>
    </source>
</evidence>
<reference evidence="1 2" key="1">
    <citation type="submission" date="2019-12" db="EMBL/GenBank/DDBJ databases">
        <title>Rhizobium genotypes associated with high levels of biological nitrogen fixation by grain legumes in a temperate-maritime cropping system.</title>
        <authorList>
            <person name="Maluk M."/>
            <person name="Francesc Ferrando Molina F."/>
            <person name="Lopez Del Egido L."/>
            <person name="Lafos M."/>
            <person name="Langarica-Fuentes A."/>
            <person name="Gebre Yohannes G."/>
            <person name="Young M.W."/>
            <person name="Martin P."/>
            <person name="Gantlett R."/>
            <person name="Kenicer G."/>
            <person name="Hawes C."/>
            <person name="Begg G.S."/>
            <person name="Quilliam R.S."/>
            <person name="Squire G.R."/>
            <person name="Poole P.S."/>
            <person name="Young P.W."/>
            <person name="Iannetta P.M."/>
            <person name="James E.K."/>
        </authorList>
    </citation>
    <scope>NUCLEOTIDE SEQUENCE [LARGE SCALE GENOMIC DNA]</scope>
    <source>
        <strain evidence="1 2">JHI1118</strain>
    </source>
</reference>
<accession>A0A6L9U6M4</accession>
<sequence length="81" mass="8635">MTETAENIAEAAKSLCDRLGIPADHGTVFAITDEIMKHVLAERERCATIAERGSAALGATYGDSWSSQTPLDIAIAIRMAE</sequence>
<name>A0A6L9U6M4_9HYPH</name>
<gene>
    <name evidence="1" type="ORF">GR212_11165</name>
</gene>
<comment type="caution">
    <text evidence="1">The sequence shown here is derived from an EMBL/GenBank/DDBJ whole genome shotgun (WGS) entry which is preliminary data.</text>
</comment>
<dbReference type="AlphaFoldDB" id="A0A6L9U6M4"/>
<protein>
    <submittedName>
        <fullName evidence="1">Uncharacterized protein</fullName>
    </submittedName>
</protein>
<dbReference type="RefSeq" id="WP_163986560.1">
    <property type="nucleotide sequence ID" value="NZ_WUEY01000004.1"/>
</dbReference>
<dbReference type="Proteomes" id="UP000483035">
    <property type="component" value="Unassembled WGS sequence"/>
</dbReference>
<evidence type="ECO:0000313" key="2">
    <source>
        <dbReference type="Proteomes" id="UP000483035"/>
    </source>
</evidence>
<organism evidence="1 2">
    <name type="scientific">Rhizobium lusitanum</name>
    <dbReference type="NCBI Taxonomy" id="293958"/>
    <lineage>
        <taxon>Bacteria</taxon>
        <taxon>Pseudomonadati</taxon>
        <taxon>Pseudomonadota</taxon>
        <taxon>Alphaproteobacteria</taxon>
        <taxon>Hyphomicrobiales</taxon>
        <taxon>Rhizobiaceae</taxon>
        <taxon>Rhizobium/Agrobacterium group</taxon>
        <taxon>Rhizobium</taxon>
    </lineage>
</organism>